<evidence type="ECO:0000313" key="4">
    <source>
        <dbReference type="Proteomes" id="UP001165667"/>
    </source>
</evidence>
<dbReference type="Pfam" id="PF04248">
    <property type="entry name" value="NTP_transf_9"/>
    <property type="match status" value="1"/>
</dbReference>
<feature type="region of interest" description="Disordered" evidence="1">
    <location>
        <begin position="1"/>
        <end position="20"/>
    </location>
</feature>
<proteinExistence type="predicted"/>
<name>A0AA41Z6H1_9HYPH</name>
<dbReference type="Gene3D" id="2.170.150.40">
    <property type="entry name" value="Domain of unknown function (DUF427)"/>
    <property type="match status" value="1"/>
</dbReference>
<reference evidence="3" key="1">
    <citation type="submission" date="2022-05" db="EMBL/GenBank/DDBJ databases">
        <authorList>
            <person name="Pankratov T."/>
        </authorList>
    </citation>
    <scope>NUCLEOTIDE SEQUENCE</scope>
    <source>
        <strain evidence="3">BP6-180914</strain>
    </source>
</reference>
<dbReference type="RefSeq" id="WP_282587770.1">
    <property type="nucleotide sequence ID" value="NZ_JAMOIM010000025.1"/>
</dbReference>
<dbReference type="AlphaFoldDB" id="A0AA41Z6H1"/>
<gene>
    <name evidence="3" type="ORF">M8523_25755</name>
</gene>
<evidence type="ECO:0000256" key="1">
    <source>
        <dbReference type="SAM" id="MobiDB-lite"/>
    </source>
</evidence>
<evidence type="ECO:0000313" key="3">
    <source>
        <dbReference type="EMBL" id="MCW6511393.1"/>
    </source>
</evidence>
<feature type="domain" description="DUF427" evidence="2">
    <location>
        <begin position="31"/>
        <end position="121"/>
    </location>
</feature>
<organism evidence="3 4">
    <name type="scientific">Lichenifustis flavocetrariae</name>
    <dbReference type="NCBI Taxonomy" id="2949735"/>
    <lineage>
        <taxon>Bacteria</taxon>
        <taxon>Pseudomonadati</taxon>
        <taxon>Pseudomonadota</taxon>
        <taxon>Alphaproteobacteria</taxon>
        <taxon>Hyphomicrobiales</taxon>
        <taxon>Lichenihabitantaceae</taxon>
        <taxon>Lichenifustis</taxon>
    </lineage>
</organism>
<dbReference type="InterPro" id="IPR007361">
    <property type="entry name" value="DUF427"/>
</dbReference>
<keyword evidence="4" id="KW-1185">Reference proteome</keyword>
<dbReference type="InterPro" id="IPR038694">
    <property type="entry name" value="DUF427_sf"/>
</dbReference>
<protein>
    <submittedName>
        <fullName evidence="3">DUF427 domain-containing protein</fullName>
    </submittedName>
</protein>
<dbReference type="PANTHER" id="PTHR43058">
    <property type="entry name" value="SLR0655 PROTEIN"/>
    <property type="match status" value="1"/>
</dbReference>
<comment type="caution">
    <text evidence="3">The sequence shown here is derived from an EMBL/GenBank/DDBJ whole genome shotgun (WGS) entry which is preliminary data.</text>
</comment>
<dbReference type="Proteomes" id="UP001165667">
    <property type="component" value="Unassembled WGS sequence"/>
</dbReference>
<dbReference type="PANTHER" id="PTHR43058:SF1">
    <property type="entry name" value="DUF427 DOMAIN-CONTAINING PROTEIN"/>
    <property type="match status" value="1"/>
</dbReference>
<dbReference type="EMBL" id="JAMOIM010000025">
    <property type="protein sequence ID" value="MCW6511393.1"/>
    <property type="molecule type" value="Genomic_DNA"/>
</dbReference>
<sequence>MRPQPKPAGPGQESVWDYPRPPRLETVHDDIRIIFAGVEIARTQAAFRVLETSHPPVYYLPPSAFQPDALVPASGGSFCEWKGRAVYFDVAAGGRRAERAAWAYPDPTSDFAAIRDFVAVYLGKMDACFVGAEKVLPQPGGFYGGWITSNIVGPFKGDPGTQGW</sequence>
<accession>A0AA41Z6H1</accession>
<evidence type="ECO:0000259" key="2">
    <source>
        <dbReference type="Pfam" id="PF04248"/>
    </source>
</evidence>